<dbReference type="EMBL" id="QAOT01000001">
    <property type="protein sequence ID" value="PTR20772.1"/>
    <property type="molecule type" value="Genomic_DNA"/>
</dbReference>
<keyword evidence="1" id="KW-0812">Transmembrane</keyword>
<dbReference type="AlphaFoldDB" id="A0A2T5KEH7"/>
<comment type="caution">
    <text evidence="2">The sequence shown here is derived from an EMBL/GenBank/DDBJ whole genome shotgun (WGS) entry which is preliminary data.</text>
</comment>
<evidence type="ECO:0000256" key="1">
    <source>
        <dbReference type="SAM" id="Phobius"/>
    </source>
</evidence>
<reference evidence="2 3" key="1">
    <citation type="submission" date="2018-04" db="EMBL/GenBank/DDBJ databases">
        <title>Genomic Encyclopedia of Type Strains, Phase III (KMG-III): the genomes of soil and plant-associated and newly described type strains.</title>
        <authorList>
            <person name="Whitman W."/>
        </authorList>
    </citation>
    <scope>NUCLEOTIDE SEQUENCE [LARGE SCALE GENOMIC DNA]</scope>
    <source>
        <strain evidence="2 3">KA25</strain>
    </source>
</reference>
<keyword evidence="3" id="KW-1185">Reference proteome</keyword>
<protein>
    <submittedName>
        <fullName evidence="2">Uncharacterized protein</fullName>
    </submittedName>
</protein>
<dbReference type="RefSeq" id="WP_108220004.1">
    <property type="nucleotide sequence ID" value="NZ_CP090021.1"/>
</dbReference>
<keyword evidence="1" id="KW-1133">Transmembrane helix</keyword>
<accession>A0A2T5KEH7</accession>
<feature type="transmembrane region" description="Helical" evidence="1">
    <location>
        <begin position="34"/>
        <end position="53"/>
    </location>
</feature>
<feature type="transmembrane region" description="Helical" evidence="1">
    <location>
        <begin position="65"/>
        <end position="87"/>
    </location>
</feature>
<proteinExistence type="predicted"/>
<dbReference type="Proteomes" id="UP000244060">
    <property type="component" value="Unassembled WGS sequence"/>
</dbReference>
<feature type="transmembrane region" description="Helical" evidence="1">
    <location>
        <begin position="99"/>
        <end position="119"/>
    </location>
</feature>
<gene>
    <name evidence="2" type="ORF">C8J28_10192</name>
</gene>
<dbReference type="OrthoDB" id="7644678at2"/>
<keyword evidence="1" id="KW-0472">Membrane</keyword>
<sequence length="283" mass="30630">MPLGLQLRLSLLFTAFLYLGPLFAGVGRHPWPVVPAFVALFLLWTMVVRPAQWPRDRAGWRGPGVVVRVAATAAMQTFLVVLLHAIGRGIGGFLPDVTIPLSLPLALALVSIPLSRLALDPERLAFARGYLEEVPEELAVELEGQRADRLVAPFLRLPDDTGEVELMRRLVALAPALTSAALLDALDRGIEAADGPARAARRALILQATSVATADTCQGRAEPMRALRVAADDRGLLHLLTLRLRDLLEQRPQAEGDCPSIPDLRAAASRATVLDRIGRRRAA</sequence>
<evidence type="ECO:0000313" key="3">
    <source>
        <dbReference type="Proteomes" id="UP000244060"/>
    </source>
</evidence>
<name>A0A2T5KEH7_9RHOB</name>
<evidence type="ECO:0000313" key="2">
    <source>
        <dbReference type="EMBL" id="PTR20772.1"/>
    </source>
</evidence>
<organism evidence="2 3">
    <name type="scientific">Cereibacter azotoformans</name>
    <dbReference type="NCBI Taxonomy" id="43057"/>
    <lineage>
        <taxon>Bacteria</taxon>
        <taxon>Pseudomonadati</taxon>
        <taxon>Pseudomonadota</taxon>
        <taxon>Alphaproteobacteria</taxon>
        <taxon>Rhodobacterales</taxon>
        <taxon>Paracoccaceae</taxon>
        <taxon>Cereibacter</taxon>
    </lineage>
</organism>